<dbReference type="GO" id="GO:0004553">
    <property type="term" value="F:hydrolase activity, hydrolyzing O-glycosyl compounds"/>
    <property type="evidence" value="ECO:0007669"/>
    <property type="project" value="InterPro"/>
</dbReference>
<dbReference type="EC" id="2.4.1.207" evidence="9"/>
<dbReference type="AlphaFoldDB" id="A0A7J7HHT1"/>
<dbReference type="PIRSF" id="PIRSF005604">
    <property type="entry name" value="XET"/>
    <property type="match status" value="1"/>
</dbReference>
<comment type="PTM">
    <text evidence="9">Contains at least one intrachain disulfide bond essential for its enzymatic activity.</text>
</comment>
<evidence type="ECO:0000259" key="10">
    <source>
        <dbReference type="PROSITE" id="PS51762"/>
    </source>
</evidence>
<dbReference type="GO" id="GO:0071555">
    <property type="term" value="P:cell wall organization"/>
    <property type="evidence" value="ECO:0007669"/>
    <property type="project" value="UniProtKB-KW"/>
</dbReference>
<keyword evidence="9" id="KW-0052">Apoplast</keyword>
<protein>
    <recommendedName>
        <fullName evidence="9">Xyloglucan endotransglucosylase/hydrolase</fullName>
        <ecNumber evidence="9">2.4.1.207</ecNumber>
    </recommendedName>
</protein>
<dbReference type="GO" id="GO:0048046">
    <property type="term" value="C:apoplast"/>
    <property type="evidence" value="ECO:0007669"/>
    <property type="project" value="UniProtKB-SubCell"/>
</dbReference>
<dbReference type="InterPro" id="IPR010713">
    <property type="entry name" value="XET_C"/>
</dbReference>
<gene>
    <name evidence="11" type="ORF">HYC85_010069</name>
</gene>
<dbReference type="InterPro" id="IPR016455">
    <property type="entry name" value="XTH"/>
</dbReference>
<sequence length="294" mass="33580">MGYSVSNLLSYFSIIARLSSNGTTDVPFDENYYVTWANNHASILDQGREVQLSLDQSSGAGFVSKQSYISGFFHMMVKLPDKDSTGVITTFYLNSTSGAHSELDIEFLGGRGRPYVLQTNVFANATGNREQRIHLWFDPLSDFHDYQILWNQHQIVLGVQLLPKETLCGDLYSLFFVDNIPIRVFKNNIKIGVSYPTNPMQIVGSIWQSDWAAGGGNKINWTQAPFEAHYRGFDIQACNSQQCNNSWWNQDKYWELSPDQLKAYQHVRAKYLYYDYCSDKPRYPNPPPECPSNS</sequence>
<keyword evidence="7" id="KW-0292">Fruit ripening</keyword>
<keyword evidence="12" id="KW-1185">Reference proteome</keyword>
<evidence type="ECO:0000256" key="2">
    <source>
        <dbReference type="ARBA" id="ARBA00022679"/>
    </source>
</evidence>
<evidence type="ECO:0000256" key="7">
    <source>
        <dbReference type="ARBA" id="ARBA00033478"/>
    </source>
</evidence>
<evidence type="ECO:0000256" key="6">
    <source>
        <dbReference type="ARBA" id="ARBA00023295"/>
    </source>
</evidence>
<dbReference type="GO" id="GO:0009835">
    <property type="term" value="P:fruit ripening"/>
    <property type="evidence" value="ECO:0007669"/>
    <property type="project" value="UniProtKB-KW"/>
</dbReference>
<keyword evidence="3 9" id="KW-0378">Hydrolase</keyword>
<evidence type="ECO:0000313" key="12">
    <source>
        <dbReference type="Proteomes" id="UP000593564"/>
    </source>
</evidence>
<comment type="similarity">
    <text evidence="9">Belongs to the glycosyl hydrolase 16 family.</text>
</comment>
<organism evidence="11 12">
    <name type="scientific">Camellia sinensis</name>
    <name type="common">Tea plant</name>
    <name type="synonym">Thea sinensis</name>
    <dbReference type="NCBI Taxonomy" id="4442"/>
    <lineage>
        <taxon>Eukaryota</taxon>
        <taxon>Viridiplantae</taxon>
        <taxon>Streptophyta</taxon>
        <taxon>Embryophyta</taxon>
        <taxon>Tracheophyta</taxon>
        <taxon>Spermatophyta</taxon>
        <taxon>Magnoliopsida</taxon>
        <taxon>eudicotyledons</taxon>
        <taxon>Gunneridae</taxon>
        <taxon>Pentapetalae</taxon>
        <taxon>asterids</taxon>
        <taxon>Ericales</taxon>
        <taxon>Theaceae</taxon>
        <taxon>Camellia</taxon>
    </lineage>
</organism>
<feature type="active site" description="Nucleophile" evidence="8">
    <location>
        <position position="106"/>
    </location>
</feature>
<dbReference type="Gene3D" id="2.60.120.200">
    <property type="match status" value="1"/>
</dbReference>
<comment type="function">
    <text evidence="9">Catalyzes xyloglucan endohydrolysis (XEH) and/or endotransglycosylation (XET). Cleaves and religates xyloglucan polymers, an essential constituent of the primary cell wall, and thereby participates in cell wall construction of growing tissues.</text>
</comment>
<dbReference type="EMBL" id="JACBKZ010000004">
    <property type="protein sequence ID" value="KAF5952125.1"/>
    <property type="molecule type" value="Genomic_DNA"/>
</dbReference>
<keyword evidence="5" id="KW-0325">Glycoprotein</keyword>
<reference evidence="12" key="1">
    <citation type="journal article" date="2020" name="Nat. Commun.">
        <title>Genome assembly of wild tea tree DASZ reveals pedigree and selection history of tea varieties.</title>
        <authorList>
            <person name="Zhang W."/>
            <person name="Zhang Y."/>
            <person name="Qiu H."/>
            <person name="Guo Y."/>
            <person name="Wan H."/>
            <person name="Zhang X."/>
            <person name="Scossa F."/>
            <person name="Alseekh S."/>
            <person name="Zhang Q."/>
            <person name="Wang P."/>
            <person name="Xu L."/>
            <person name="Schmidt M.H."/>
            <person name="Jia X."/>
            <person name="Li D."/>
            <person name="Zhu A."/>
            <person name="Guo F."/>
            <person name="Chen W."/>
            <person name="Ni D."/>
            <person name="Usadel B."/>
            <person name="Fernie A.R."/>
            <person name="Wen W."/>
        </authorList>
    </citation>
    <scope>NUCLEOTIDE SEQUENCE [LARGE SCALE GENOMIC DNA]</scope>
    <source>
        <strain evidence="12">cv. G240</strain>
    </source>
</reference>
<dbReference type="InterPro" id="IPR044791">
    <property type="entry name" value="Beta-glucanase/XTH"/>
</dbReference>
<feature type="domain" description="GH16" evidence="10">
    <location>
        <begin position="19"/>
        <end position="230"/>
    </location>
</feature>
<dbReference type="SUPFAM" id="SSF49899">
    <property type="entry name" value="Concanavalin A-like lectins/glucanases"/>
    <property type="match status" value="1"/>
</dbReference>
<dbReference type="Proteomes" id="UP000593564">
    <property type="component" value="Unassembled WGS sequence"/>
</dbReference>
<dbReference type="GO" id="GO:0010411">
    <property type="term" value="P:xyloglucan metabolic process"/>
    <property type="evidence" value="ECO:0007669"/>
    <property type="project" value="InterPro"/>
</dbReference>
<keyword evidence="1" id="KW-0328">Glycosyltransferase</keyword>
<dbReference type="GO" id="GO:0016762">
    <property type="term" value="F:xyloglucan:xyloglucosyl transferase activity"/>
    <property type="evidence" value="ECO:0007669"/>
    <property type="project" value="UniProtKB-EC"/>
</dbReference>
<proteinExistence type="inferred from homology"/>
<dbReference type="InterPro" id="IPR000757">
    <property type="entry name" value="Beta-glucanase-like"/>
</dbReference>
<feature type="active site" description="Nucleophile" evidence="8">
    <location>
        <position position="102"/>
    </location>
</feature>
<evidence type="ECO:0000256" key="9">
    <source>
        <dbReference type="RuleBase" id="RU361120"/>
    </source>
</evidence>
<dbReference type="Pfam" id="PF06955">
    <property type="entry name" value="XET_C"/>
    <property type="match status" value="1"/>
</dbReference>
<dbReference type="InterPro" id="IPR013320">
    <property type="entry name" value="ConA-like_dom_sf"/>
</dbReference>
<evidence type="ECO:0000256" key="3">
    <source>
        <dbReference type="ARBA" id="ARBA00022801"/>
    </source>
</evidence>
<comment type="caution">
    <text evidence="11">The sequence shown here is derived from an EMBL/GenBank/DDBJ whole genome shotgun (WGS) entry which is preliminary data.</text>
</comment>
<keyword evidence="9" id="KW-0964">Secreted</keyword>
<dbReference type="PANTHER" id="PTHR31062">
    <property type="entry name" value="XYLOGLUCAN ENDOTRANSGLUCOSYLASE/HYDROLASE PROTEIN 8-RELATED"/>
    <property type="match status" value="1"/>
</dbReference>
<keyword evidence="4" id="KW-1015">Disulfide bond</keyword>
<evidence type="ECO:0000256" key="8">
    <source>
        <dbReference type="PIRSR" id="PIRSR005604-1"/>
    </source>
</evidence>
<keyword evidence="2 9" id="KW-0808">Transferase</keyword>
<evidence type="ECO:0000256" key="4">
    <source>
        <dbReference type="ARBA" id="ARBA00023157"/>
    </source>
</evidence>
<name>A0A7J7HHT1_CAMSI</name>
<accession>A0A7J7HHT1</accession>
<keyword evidence="9" id="KW-0961">Cell wall biogenesis/degradation</keyword>
<dbReference type="PROSITE" id="PS51762">
    <property type="entry name" value="GH16_2"/>
    <property type="match status" value="1"/>
</dbReference>
<evidence type="ECO:0000256" key="1">
    <source>
        <dbReference type="ARBA" id="ARBA00022676"/>
    </source>
</evidence>
<dbReference type="CDD" id="cd02176">
    <property type="entry name" value="GH16_XET"/>
    <property type="match status" value="1"/>
</dbReference>
<dbReference type="Pfam" id="PF00722">
    <property type="entry name" value="Glyco_hydro_16"/>
    <property type="match status" value="2"/>
</dbReference>
<keyword evidence="9" id="KW-0134">Cell wall</keyword>
<dbReference type="GO" id="GO:0042546">
    <property type="term" value="P:cell wall biogenesis"/>
    <property type="evidence" value="ECO:0007669"/>
    <property type="project" value="InterPro"/>
</dbReference>
<keyword evidence="6 9" id="KW-0326">Glycosidase</keyword>
<evidence type="ECO:0000256" key="5">
    <source>
        <dbReference type="ARBA" id="ARBA00023180"/>
    </source>
</evidence>
<evidence type="ECO:0000313" key="11">
    <source>
        <dbReference type="EMBL" id="KAF5952125.1"/>
    </source>
</evidence>
<comment type="subcellular location">
    <subcellularLocation>
        <location evidence="9">Secreted</location>
        <location evidence="9">Cell wall</location>
    </subcellularLocation>
    <subcellularLocation>
        <location evidence="9">Secreted</location>
        <location evidence="9">Extracellular space</location>
        <location evidence="9">Apoplast</location>
    </subcellularLocation>
</comment>
<reference evidence="11 12" key="2">
    <citation type="submission" date="2020-07" db="EMBL/GenBank/DDBJ databases">
        <title>Genome assembly of wild tea tree DASZ reveals pedigree and selection history of tea varieties.</title>
        <authorList>
            <person name="Zhang W."/>
        </authorList>
    </citation>
    <scope>NUCLEOTIDE SEQUENCE [LARGE SCALE GENOMIC DNA]</scope>
    <source>
        <strain evidence="12">cv. G240</strain>
        <tissue evidence="11">Leaf</tissue>
    </source>
</reference>